<dbReference type="InterPro" id="IPR021319">
    <property type="entry name" value="DUF2921"/>
</dbReference>
<evidence type="ECO:0000256" key="2">
    <source>
        <dbReference type="ARBA" id="ARBA00004127"/>
    </source>
</evidence>
<dbReference type="PANTHER" id="PTHR33389">
    <property type="entry name" value="FAMILY PROTEIN, PUTATIVE (DUF2921)-RELATED"/>
    <property type="match status" value="1"/>
</dbReference>
<evidence type="ECO:0000256" key="8">
    <source>
        <dbReference type="ARBA" id="ARBA00022989"/>
    </source>
</evidence>
<evidence type="ECO:0000256" key="3">
    <source>
        <dbReference type="ARBA" id="ARBA00004906"/>
    </source>
</evidence>
<keyword evidence="6 10" id="KW-0812">Transmembrane</keyword>
<keyword evidence="5" id="KW-0808">Transferase</keyword>
<protein>
    <recommendedName>
        <fullName evidence="4">RING-type E3 ubiquitin transferase</fullName>
        <ecNumber evidence="4">2.3.2.27</ecNumber>
    </recommendedName>
</protein>
<evidence type="ECO:0000313" key="14">
    <source>
        <dbReference type="EMBL" id="KYP58871.1"/>
    </source>
</evidence>
<evidence type="ECO:0000259" key="13">
    <source>
        <dbReference type="Pfam" id="PF25333"/>
    </source>
</evidence>
<feature type="transmembrane region" description="Helical" evidence="10">
    <location>
        <begin position="1570"/>
        <end position="1588"/>
    </location>
</feature>
<keyword evidence="15" id="KW-1185">Reference proteome</keyword>
<feature type="transmembrane region" description="Helical" evidence="10">
    <location>
        <begin position="1454"/>
        <end position="1473"/>
    </location>
</feature>
<gene>
    <name evidence="14" type="ORF">KK1_014293</name>
</gene>
<comment type="subcellular location">
    <subcellularLocation>
        <location evidence="2">Endomembrane system</location>
        <topology evidence="2">Multi-pass membrane protein</topology>
    </subcellularLocation>
</comment>
<dbReference type="EMBL" id="CM003612">
    <property type="protein sequence ID" value="KYP58871.1"/>
    <property type="molecule type" value="Genomic_DNA"/>
</dbReference>
<dbReference type="InterPro" id="IPR057425">
    <property type="entry name" value="DUF2921_N"/>
</dbReference>
<feature type="domain" description="DUF2921" evidence="13">
    <location>
        <begin position="1086"/>
        <end position="1258"/>
    </location>
</feature>
<feature type="domain" description="DUF2921" evidence="13">
    <location>
        <begin position="910"/>
        <end position="1062"/>
    </location>
</feature>
<evidence type="ECO:0000256" key="11">
    <source>
        <dbReference type="SAM" id="SignalP"/>
    </source>
</evidence>
<evidence type="ECO:0000256" key="6">
    <source>
        <dbReference type="ARBA" id="ARBA00022692"/>
    </source>
</evidence>
<dbReference type="PANTHER" id="PTHR33389:SF23">
    <property type="entry name" value="DUF2921 FAMILY PROTEIN"/>
    <property type="match status" value="1"/>
</dbReference>
<feature type="transmembrane region" description="Helical" evidence="10">
    <location>
        <begin position="713"/>
        <end position="732"/>
    </location>
</feature>
<evidence type="ECO:0000256" key="9">
    <source>
        <dbReference type="ARBA" id="ARBA00023136"/>
    </source>
</evidence>
<dbReference type="OMA" id="AWGYSEP"/>
<keyword evidence="9 10" id="KW-0472">Membrane</keyword>
<reference evidence="14 15" key="1">
    <citation type="journal article" date="2012" name="Nat. Biotechnol.">
        <title>Draft genome sequence of pigeonpea (Cajanus cajan), an orphan legume crop of resource-poor farmers.</title>
        <authorList>
            <person name="Varshney R.K."/>
            <person name="Chen W."/>
            <person name="Li Y."/>
            <person name="Bharti A.K."/>
            <person name="Saxena R.K."/>
            <person name="Schlueter J.A."/>
            <person name="Donoghue M.T."/>
            <person name="Azam S."/>
            <person name="Fan G."/>
            <person name="Whaley A.M."/>
            <person name="Farmer A.D."/>
            <person name="Sheridan J."/>
            <person name="Iwata A."/>
            <person name="Tuteja R."/>
            <person name="Penmetsa R.V."/>
            <person name="Wu W."/>
            <person name="Upadhyaya H.D."/>
            <person name="Yang S.P."/>
            <person name="Shah T."/>
            <person name="Saxena K.B."/>
            <person name="Michael T."/>
            <person name="McCombie W.R."/>
            <person name="Yang B."/>
            <person name="Zhang G."/>
            <person name="Yang H."/>
            <person name="Wang J."/>
            <person name="Spillane C."/>
            <person name="Cook D.R."/>
            <person name="May G.D."/>
            <person name="Xu X."/>
            <person name="Jackson S.A."/>
        </authorList>
    </citation>
    <scope>NUCLEOTIDE SEQUENCE [LARGE SCALE GENOMIC DNA]</scope>
    <source>
        <strain evidence="15">cv. Asha</strain>
    </source>
</reference>
<feature type="domain" description="SWEET-like" evidence="12">
    <location>
        <begin position="626"/>
        <end position="892"/>
    </location>
</feature>
<feature type="domain" description="SWEET-like" evidence="12">
    <location>
        <begin position="1442"/>
        <end position="1722"/>
    </location>
</feature>
<feature type="domain" description="DUF2921" evidence="13">
    <location>
        <begin position="427"/>
        <end position="612"/>
    </location>
</feature>
<dbReference type="GO" id="GO:0061630">
    <property type="term" value="F:ubiquitin protein ligase activity"/>
    <property type="evidence" value="ECO:0007669"/>
    <property type="project" value="UniProtKB-EC"/>
</dbReference>
<dbReference type="Gramene" id="C.cajan_13870.t">
    <property type="protein sequence ID" value="C.cajan_13870.t"/>
    <property type="gene ID" value="C.cajan_13870"/>
</dbReference>
<comment type="catalytic activity">
    <reaction evidence="1">
        <text>S-ubiquitinyl-[E2 ubiquitin-conjugating enzyme]-L-cysteine + [acceptor protein]-L-lysine = [E2 ubiquitin-conjugating enzyme]-L-cysteine + N(6)-ubiquitinyl-[acceptor protein]-L-lysine.</text>
        <dbReference type="EC" id="2.3.2.27"/>
    </reaction>
</comment>
<evidence type="ECO:0000256" key="10">
    <source>
        <dbReference type="SAM" id="Phobius"/>
    </source>
</evidence>
<evidence type="ECO:0000259" key="12">
    <source>
        <dbReference type="Pfam" id="PF11145"/>
    </source>
</evidence>
<feature type="domain" description="DUF2921" evidence="13">
    <location>
        <begin position="250"/>
        <end position="396"/>
    </location>
</feature>
<keyword evidence="11" id="KW-0732">Signal</keyword>
<evidence type="ECO:0000256" key="5">
    <source>
        <dbReference type="ARBA" id="ARBA00022679"/>
    </source>
</evidence>
<feature type="domain" description="DUF2921" evidence="13">
    <location>
        <begin position="31"/>
        <end position="199"/>
    </location>
</feature>
<feature type="domain" description="DUF2921" evidence="13">
    <location>
        <begin position="1338"/>
        <end position="1431"/>
    </location>
</feature>
<feature type="transmembrane region" description="Helical" evidence="10">
    <location>
        <begin position="1530"/>
        <end position="1549"/>
    </location>
</feature>
<feature type="transmembrane region" description="Helical" evidence="10">
    <location>
        <begin position="753"/>
        <end position="771"/>
    </location>
</feature>
<proteinExistence type="predicted"/>
<dbReference type="Proteomes" id="UP000075243">
    <property type="component" value="Chromosome 10"/>
</dbReference>
<dbReference type="Pfam" id="PF25333">
    <property type="entry name" value="DUF2921_N"/>
    <property type="match status" value="6"/>
</dbReference>
<keyword evidence="7" id="KW-0833">Ubl conjugation pathway</keyword>
<feature type="transmembrane region" description="Helical" evidence="10">
    <location>
        <begin position="1480"/>
        <end position="1502"/>
    </location>
</feature>
<evidence type="ECO:0000256" key="4">
    <source>
        <dbReference type="ARBA" id="ARBA00012483"/>
    </source>
</evidence>
<feature type="transmembrane region" description="Helical" evidence="10">
    <location>
        <begin position="856"/>
        <end position="878"/>
    </location>
</feature>
<sequence>MATNFLLSILFSLFTFFSFNPLSSYASQPSYKDHCASIVEDSTPTSKLSLNPFPLGDHHNGYYIGGDSIIDVGASWNRFSFYLSKRETRATQTPKLFKVVATISFRSTNTFSDGYGSYYGAHRRGYVTFKLDGFWHESSGKVCMVGIGGGFSKAGNPLNVNAVFKLNNVFNASNITSLVSGSLESLSPKKDENYFERISVLMFPKGSYNYSLDTIEVAREFSQGSDDREGLALNLNSFSFCKSPLSWGIGRLQLEYSLDCHSSKKCSISGSSGQGQLPSLMSLTGFECSLTAKKHRLRVLMEFPDIRYHLINQSFDAKTMLVGEGWWDEKNNMLSVVACHIMGMSASSLDGTHVGDCSVRLKLRFPLIWSIKNTSSIVGQIWSNKSASDPSYFKMVTFRNDEDRGVAGQGLKYEYSQLEKVNKTCPTHKPNDKGKRYPEADSRNMGFGVSVRESNKRVAWGYSEPLAVDDEFSESSLYKTSDSFSVFSNEVPDGILNINNGSLFNISYKISLSVMSSSKLGDRDSVFNLSSQRVKISAEGVYDAGLGTLCMVGCRDILSNTNTEIPVAHSVDCEILLNFQFPSLDLNDGSYIKGSIESTRKEHDPLYFKRLDLSGVAYYREAARRNVYRMDMEVIMALISTTLACACIGLQLYKVKREPNVLPFMSLIMMSILTLSYMVPLVLNFEALLTQNPNNKNWLFRNNGWLEVNETSVRLITMVAFLLQFRLLYLTWSARKSDESKKGLWIAERNTTYVTLPLYASGLLIALLVKLNKGPYQPSYWENMKSYAGLVLDGFLLPQIILNLFSNMRDNVLSCSFYFGTTFVRLLPHAYDLYRAHSDAPQDNGSYYYADPSEDFYSTAWDIAIPLGGILFAIIIYLQQRFGAHCILPHRFKGSKVYEKLPVVTESEAEKETTNIGYFTGGDSIIDGGTSFNQYSFAFEPMHTRATKSSDLFKVEGSASLTSSISYYHVGNVSYGERLRYERQRRYRRSHVNFKLDGFWSESSGKVCMVGTGNGYSKEGKYLNLDVVFKLDNVFNASNITSLVSGTLESLRKDWSHFEPISVVIFPKANYKYTLDSIKVANEFSSGSDDTTKGGLPLNSMSFCSHSLSRAIRNLQLEFSPECNSFKNCTPISESSGQLPSVVSLKGIECSITNNKHRLRVLMRFLNISDFGISQSFNPETMLVGEGWWDEKRNMLCVVACHFIGKSSSLAGTHVGDCSIRLRLRFPSTWSINSTSSIVGQIWSNKSTNDPSHFKMITFRNGDDRWVGIQAKKYEYSLLDRVKKSCPKHKPVKNKKRTYPDAYSYDMRFDMSVRESNKRVAWGYSEPLSVGNEVSTLGKNVSSSFVEVNESSWSVRISAEGVYDAGAGSLCMVGCRDLHSNSLSPVAHSVDCGIVVKFQLPPLEAKSGIFIKGSIESTRKKSDALYFQPLDLSSSAFYTEAAKKIVWRIDIETIMVLISTTLACVFVGLQLFHVKRHPNVLPLISLIMMSMLTLGHMIPLVLNFEALLTQNPNNKNFVFGNVGWLEVNEIAIRLITMAAFLLQFRLLQLTWSSRKSDESINGLWIAERKAAYVTFPLYAAGLLIALLFKLKRDGDEVAVLTPLNQHHSSSWENLKSYGGLVLDGFLLPQIILNLFSNMKDNVLSCSFYFGTTFVRLLPHAYDLYRTHNFARVDNGSYFYADPSADFYSTAWDIAIPLGGILVAIIIYLQQRFGAHCILPQRFKGSNVYEKVPVVAESEAEVETNNL</sequence>
<dbReference type="GO" id="GO:0012505">
    <property type="term" value="C:endomembrane system"/>
    <property type="evidence" value="ECO:0007669"/>
    <property type="project" value="UniProtKB-SubCell"/>
</dbReference>
<comment type="pathway">
    <text evidence="3">Protein modification; protein ubiquitination.</text>
</comment>
<evidence type="ECO:0000256" key="7">
    <source>
        <dbReference type="ARBA" id="ARBA00022786"/>
    </source>
</evidence>
<dbReference type="STRING" id="3821.A0A151SVP8"/>
<keyword evidence="8 10" id="KW-1133">Transmembrane helix</keyword>
<evidence type="ECO:0000313" key="15">
    <source>
        <dbReference type="Proteomes" id="UP000075243"/>
    </source>
</evidence>
<feature type="transmembrane region" description="Helical" evidence="10">
    <location>
        <begin position="634"/>
        <end position="653"/>
    </location>
</feature>
<feature type="signal peptide" evidence="11">
    <location>
        <begin position="1"/>
        <end position="26"/>
    </location>
</feature>
<feature type="chain" id="PRO_5007588744" description="RING-type E3 ubiquitin transferase" evidence="11">
    <location>
        <begin position="27"/>
        <end position="1746"/>
    </location>
</feature>
<name>A0A151SVP8_CAJCA</name>
<dbReference type="EC" id="2.3.2.27" evidence="4"/>
<organism evidence="14 15">
    <name type="scientific">Cajanus cajan</name>
    <name type="common">Pigeon pea</name>
    <name type="synonym">Cajanus indicus</name>
    <dbReference type="NCBI Taxonomy" id="3821"/>
    <lineage>
        <taxon>Eukaryota</taxon>
        <taxon>Viridiplantae</taxon>
        <taxon>Streptophyta</taxon>
        <taxon>Embryophyta</taxon>
        <taxon>Tracheophyta</taxon>
        <taxon>Spermatophyta</taxon>
        <taxon>Magnoliopsida</taxon>
        <taxon>eudicotyledons</taxon>
        <taxon>Gunneridae</taxon>
        <taxon>Pentapetalae</taxon>
        <taxon>rosids</taxon>
        <taxon>fabids</taxon>
        <taxon>Fabales</taxon>
        <taxon>Fabaceae</taxon>
        <taxon>Papilionoideae</taxon>
        <taxon>50 kb inversion clade</taxon>
        <taxon>NPAAA clade</taxon>
        <taxon>indigoferoid/millettioid clade</taxon>
        <taxon>Phaseoleae</taxon>
        <taxon>Cajanus</taxon>
    </lineage>
</organism>
<dbReference type="Pfam" id="PF11145">
    <property type="entry name" value="DUF2921"/>
    <property type="match status" value="2"/>
</dbReference>
<feature type="transmembrane region" description="Helical" evidence="10">
    <location>
        <begin position="786"/>
        <end position="805"/>
    </location>
</feature>
<accession>A0A151SVP8</accession>
<evidence type="ECO:0000256" key="1">
    <source>
        <dbReference type="ARBA" id="ARBA00000900"/>
    </source>
</evidence>
<feature type="transmembrane region" description="Helical" evidence="10">
    <location>
        <begin position="1686"/>
        <end position="1708"/>
    </location>
</feature>
<feature type="transmembrane region" description="Helical" evidence="10">
    <location>
        <begin position="660"/>
        <end position="683"/>
    </location>
</feature>